<keyword evidence="2" id="KW-1185">Reference proteome</keyword>
<reference evidence="1 2" key="1">
    <citation type="submission" date="2017-07" db="EMBL/GenBank/DDBJ databases">
        <title>Flavobacterium cyanobacteriorum sp. nov., isolated from cyanobacterial aggregates in a eutrophic lake.</title>
        <authorList>
            <person name="Cai H."/>
        </authorList>
    </citation>
    <scope>NUCLEOTIDE SEQUENCE [LARGE SCALE GENOMIC DNA]</scope>
    <source>
        <strain evidence="1 2">TH167</strain>
    </source>
</reference>
<protein>
    <recommendedName>
        <fullName evidence="3">Glycosyl transferase</fullName>
    </recommendedName>
</protein>
<gene>
    <name evidence="1" type="ORF">CHX27_01350</name>
</gene>
<sequence length="176" mass="21423">MKNQIKYLYENTYLKYPMYPVKYAFDFYRFRLLPEEYFLKRRFKQVFGFNPDLKNPKSLSEKIQWLKLNDRTPLHTQCADKFKVREYVKDKVGEQYLVPLVFETKNVADINSNNIPDYPVAIKANHDSSGVVIVRDKNKENWDAIQKKLQSHLKVNYYYYDKEWPYKNIERRIIVE</sequence>
<accession>A0A256A8W5</accession>
<proteinExistence type="predicted"/>
<dbReference type="Proteomes" id="UP000216035">
    <property type="component" value="Unassembled WGS sequence"/>
</dbReference>
<evidence type="ECO:0000313" key="1">
    <source>
        <dbReference type="EMBL" id="OYQ49635.1"/>
    </source>
</evidence>
<dbReference type="InterPro" id="IPR029465">
    <property type="entry name" value="ATPgrasp_TupA"/>
</dbReference>
<dbReference type="AlphaFoldDB" id="A0A256A8W5"/>
<dbReference type="Pfam" id="PF14305">
    <property type="entry name" value="ATPgrasp_TupA"/>
    <property type="match status" value="1"/>
</dbReference>
<evidence type="ECO:0008006" key="3">
    <source>
        <dbReference type="Google" id="ProtNLM"/>
    </source>
</evidence>
<dbReference type="OrthoDB" id="9791827at2"/>
<dbReference type="EMBL" id="NOXX01000096">
    <property type="protein sequence ID" value="OYQ49635.1"/>
    <property type="molecule type" value="Genomic_DNA"/>
</dbReference>
<evidence type="ECO:0000313" key="2">
    <source>
        <dbReference type="Proteomes" id="UP000216035"/>
    </source>
</evidence>
<organism evidence="1 2">
    <name type="scientific">Flavobacterium aurantiibacter</name>
    <dbReference type="NCBI Taxonomy" id="2023067"/>
    <lineage>
        <taxon>Bacteria</taxon>
        <taxon>Pseudomonadati</taxon>
        <taxon>Bacteroidota</taxon>
        <taxon>Flavobacteriia</taxon>
        <taxon>Flavobacteriales</taxon>
        <taxon>Flavobacteriaceae</taxon>
        <taxon>Flavobacterium</taxon>
    </lineage>
</organism>
<comment type="caution">
    <text evidence="1">The sequence shown here is derived from an EMBL/GenBank/DDBJ whole genome shotgun (WGS) entry which is preliminary data.</text>
</comment>
<name>A0A256A8W5_9FLAO</name>